<gene>
    <name evidence="4" type="ORF">HPBE_LOCUS12804</name>
</gene>
<keyword evidence="2" id="KW-0732">Signal</keyword>
<evidence type="ECO:0000256" key="1">
    <source>
        <dbReference type="ARBA" id="ARBA00023157"/>
    </source>
</evidence>
<dbReference type="AlphaFoldDB" id="A0A3P8AAL7"/>
<dbReference type="InterPro" id="IPR000436">
    <property type="entry name" value="Sushi_SCR_CCP_dom"/>
</dbReference>
<dbReference type="EMBL" id="UZAH01027645">
    <property type="protein sequence ID" value="VDO93687.1"/>
    <property type="molecule type" value="Genomic_DNA"/>
</dbReference>
<dbReference type="SUPFAM" id="SSF57535">
    <property type="entry name" value="Complement control module/SCR domain"/>
    <property type="match status" value="1"/>
</dbReference>
<dbReference type="InterPro" id="IPR035976">
    <property type="entry name" value="Sushi/SCR/CCP_sf"/>
</dbReference>
<protein>
    <submittedName>
        <fullName evidence="6">Sushi domain-containing protein</fullName>
    </submittedName>
</protein>
<dbReference type="Gene3D" id="2.10.70.10">
    <property type="entry name" value="Complement Module, domain 1"/>
    <property type="match status" value="1"/>
</dbReference>
<reference evidence="6" key="2">
    <citation type="submission" date="2019-09" db="UniProtKB">
        <authorList>
            <consortium name="WormBaseParasite"/>
        </authorList>
    </citation>
    <scope>IDENTIFICATION</scope>
</reference>
<feature type="chain" id="PRO_5044596595" evidence="2">
    <location>
        <begin position="17"/>
        <end position="150"/>
    </location>
</feature>
<evidence type="ECO:0000313" key="4">
    <source>
        <dbReference type="EMBL" id="VDO93687.1"/>
    </source>
</evidence>
<reference evidence="4 5" key="1">
    <citation type="submission" date="2018-11" db="EMBL/GenBank/DDBJ databases">
        <authorList>
            <consortium name="Pathogen Informatics"/>
        </authorList>
    </citation>
    <scope>NUCLEOTIDE SEQUENCE [LARGE SCALE GENOMIC DNA]</scope>
</reference>
<proteinExistence type="predicted"/>
<name>A0A3P8AAL7_HELPZ</name>
<organism evidence="4">
    <name type="scientific">Heligmosomoides polygyrus</name>
    <name type="common">Parasitic roundworm</name>
    <dbReference type="NCBI Taxonomy" id="6339"/>
    <lineage>
        <taxon>Eukaryota</taxon>
        <taxon>Metazoa</taxon>
        <taxon>Ecdysozoa</taxon>
        <taxon>Nematoda</taxon>
        <taxon>Chromadorea</taxon>
        <taxon>Rhabditida</taxon>
        <taxon>Rhabditina</taxon>
        <taxon>Rhabditomorpha</taxon>
        <taxon>Strongyloidea</taxon>
        <taxon>Heligmosomidae</taxon>
        <taxon>Heligmosomoides</taxon>
    </lineage>
</organism>
<dbReference type="Pfam" id="PF00084">
    <property type="entry name" value="Sushi"/>
    <property type="match status" value="1"/>
</dbReference>
<feature type="domain" description="Sushi" evidence="3">
    <location>
        <begin position="31"/>
        <end position="82"/>
    </location>
</feature>
<keyword evidence="1" id="KW-1015">Disulfide bond</keyword>
<evidence type="ECO:0000259" key="3">
    <source>
        <dbReference type="Pfam" id="PF00084"/>
    </source>
</evidence>
<evidence type="ECO:0000313" key="6">
    <source>
        <dbReference type="WBParaSite" id="HPBE_0001280301-mRNA-1"/>
    </source>
</evidence>
<evidence type="ECO:0000256" key="2">
    <source>
        <dbReference type="SAM" id="SignalP"/>
    </source>
</evidence>
<sequence>MFSLPILLGSLTITSAYLAGCGPYILRNSTPFDTLKYSRQPEDGEYQHGTYVNLLCSSGPVVEGKDETACNNGEWLEPLGRCPHMCRVAVLWLKWHFRPDKVTPGQTKNELQAHLAQRVGKCYNSYSGKTDSITFTCRDGFWDPSVVCPQ</sequence>
<dbReference type="Proteomes" id="UP000050761">
    <property type="component" value="Unassembled WGS sequence"/>
</dbReference>
<keyword evidence="5" id="KW-1185">Reference proteome</keyword>
<dbReference type="WBParaSite" id="HPBE_0001280301-mRNA-1">
    <property type="protein sequence ID" value="HPBE_0001280301-mRNA-1"/>
    <property type="gene ID" value="HPBE_0001280301"/>
</dbReference>
<accession>A0A3P8AAL7</accession>
<evidence type="ECO:0000313" key="5">
    <source>
        <dbReference type="Proteomes" id="UP000050761"/>
    </source>
</evidence>
<feature type="signal peptide" evidence="2">
    <location>
        <begin position="1"/>
        <end position="16"/>
    </location>
</feature>